<dbReference type="HOGENOM" id="CLU_2014592_0_0_1"/>
<proteinExistence type="predicted"/>
<dbReference type="EMBL" id="DS990640">
    <property type="protein sequence ID" value="EGC47790.1"/>
    <property type="molecule type" value="Genomic_DNA"/>
</dbReference>
<reference evidence="2" key="1">
    <citation type="submission" date="2008-07" db="EMBL/GenBank/DDBJ databases">
        <title>Annotation of Ajellomyces capsulatus strain H88.</title>
        <authorList>
            <person name="Champion M."/>
            <person name="Cuomo C."/>
            <person name="Ma L.-J."/>
            <person name="Henn M.R."/>
            <person name="Sil A."/>
            <person name="Goldman B."/>
            <person name="Young S.K."/>
            <person name="Kodira C.D."/>
            <person name="Zeng Q."/>
            <person name="Koehrsen M."/>
            <person name="Alvarado L."/>
            <person name="Berlin A."/>
            <person name="Borenstein D."/>
            <person name="Chen Z."/>
            <person name="Engels R."/>
            <person name="Freedman E."/>
            <person name="Gellesch M."/>
            <person name="Goldberg J."/>
            <person name="Griggs A."/>
            <person name="Gujja S."/>
            <person name="Heiman D."/>
            <person name="Hepburn T."/>
            <person name="Howarth C."/>
            <person name="Jen D."/>
            <person name="Larson L."/>
            <person name="Lewis B."/>
            <person name="Mehta T."/>
            <person name="Park D."/>
            <person name="Pearson M."/>
            <person name="Roberts A."/>
            <person name="Saif S."/>
            <person name="Shea T."/>
            <person name="Shenoy N."/>
            <person name="Sisk P."/>
            <person name="Stolte C."/>
            <person name="Sykes S."/>
            <person name="Walk T."/>
            <person name="White J."/>
            <person name="Yandava C."/>
            <person name="Klein B."/>
            <person name="McEwen J.G."/>
            <person name="Puccia R."/>
            <person name="Goldman G.H."/>
            <person name="Felipe M.S."/>
            <person name="Nino-Vega G."/>
            <person name="San-Blas G."/>
            <person name="Taylor J."/>
            <person name="Mendoza L."/>
            <person name="Galagan J."/>
            <person name="Nusbaum C."/>
            <person name="Birren B."/>
        </authorList>
    </citation>
    <scope>NUCLEOTIDE SEQUENCE [LARGE SCALE GENOMIC DNA]</scope>
    <source>
        <strain evidence="2">H88</strain>
    </source>
</reference>
<gene>
    <name evidence="1" type="ORF">HCEG_07005</name>
</gene>
<dbReference type="AlphaFoldDB" id="F0UPJ1"/>
<dbReference type="Proteomes" id="UP000008142">
    <property type="component" value="Unassembled WGS sequence"/>
</dbReference>
<name>F0UPJ1_AJEC8</name>
<evidence type="ECO:0000313" key="2">
    <source>
        <dbReference type="Proteomes" id="UP000008142"/>
    </source>
</evidence>
<evidence type="ECO:0000313" key="1">
    <source>
        <dbReference type="EMBL" id="EGC47790.1"/>
    </source>
</evidence>
<accession>F0UPJ1</accession>
<sequence length="123" mass="13851">MHPANGIPHHGPWQKMVESNPVQWKVWVHMAPLFYKIFLLSKPLEGWTGSEVDRSILTASNIRHPWLDNSDKAFMGNRCGTLSALHPGASITASNDLPACRQLQMLCIQDQRAIIKAKIHQDC</sequence>
<protein>
    <submittedName>
        <fullName evidence="1">Predicted protein</fullName>
    </submittedName>
</protein>
<organism evidence="2">
    <name type="scientific">Ajellomyces capsulatus (strain H88)</name>
    <name type="common">Darling's disease fungus</name>
    <name type="synonym">Histoplasma capsulatum</name>
    <dbReference type="NCBI Taxonomy" id="544711"/>
    <lineage>
        <taxon>Eukaryota</taxon>
        <taxon>Fungi</taxon>
        <taxon>Dikarya</taxon>
        <taxon>Ascomycota</taxon>
        <taxon>Pezizomycotina</taxon>
        <taxon>Eurotiomycetes</taxon>
        <taxon>Eurotiomycetidae</taxon>
        <taxon>Onygenales</taxon>
        <taxon>Ajellomycetaceae</taxon>
        <taxon>Histoplasma</taxon>
    </lineage>
</organism>